<dbReference type="Proteomes" id="UP000182332">
    <property type="component" value="Unassembled WGS sequence"/>
</dbReference>
<dbReference type="GO" id="GO:0030246">
    <property type="term" value="F:carbohydrate binding"/>
    <property type="evidence" value="ECO:0007669"/>
    <property type="project" value="UniProtKB-KW"/>
</dbReference>
<dbReference type="Gene3D" id="2.90.10.10">
    <property type="entry name" value="Bulb-type lectin domain"/>
    <property type="match status" value="1"/>
</dbReference>
<evidence type="ECO:0000313" key="2">
    <source>
        <dbReference type="EMBL" id="SEU12129.1"/>
    </source>
</evidence>
<feature type="domain" description="Bulb-type lectin" evidence="1">
    <location>
        <begin position="12"/>
        <end position="138"/>
    </location>
</feature>
<keyword evidence="2" id="KW-0430">Lectin</keyword>
<evidence type="ECO:0000313" key="3">
    <source>
        <dbReference type="Proteomes" id="UP000182332"/>
    </source>
</evidence>
<evidence type="ECO:0000259" key="1">
    <source>
        <dbReference type="PROSITE" id="PS50927"/>
    </source>
</evidence>
<sequence>MATYPIFANNGASMLPPLTSMQFNQYIQSPNGRYRLVYQADGNFVLYDYPAGLAVWVADATSAYSYSSRLGNGGKDEVYIDRVLVANSRARGTHWNCEITTVGTLYEGQDKRVHLSVQDDGNLVLMDIQALWAFNTHLALTPSVGAANVIGPGTSLEVQKLYRAGNFYLVFQQDGNLVVYRNDGVPVWNSQTNGSGADHAVMQEDGNFVLYKPDGTPVWNTGTGGNPGAFLQIQSNGNLVVCKGFILWARFGFTPEFSTKPPRVIVYPDHTDPIENGTGAFPTYFHIGYEF</sequence>
<dbReference type="InterPro" id="IPR036426">
    <property type="entry name" value="Bulb-type_lectin_dom_sf"/>
</dbReference>
<dbReference type="OrthoDB" id="8443920at2"/>
<accession>A0A1I0JQL7</accession>
<reference evidence="2 3" key="1">
    <citation type="submission" date="2016-10" db="EMBL/GenBank/DDBJ databases">
        <authorList>
            <person name="de Groot N.N."/>
        </authorList>
    </citation>
    <scope>NUCLEOTIDE SEQUENCE [LARGE SCALE GENOMIC DNA]</scope>
    <source>
        <strain evidence="2 3">DSM 11363</strain>
    </source>
</reference>
<feature type="domain" description="Bulb-type lectin" evidence="1">
    <location>
        <begin position="141"/>
        <end position="254"/>
    </location>
</feature>
<dbReference type="EMBL" id="FOHW01000068">
    <property type="protein sequence ID" value="SEU12129.1"/>
    <property type="molecule type" value="Genomic_DNA"/>
</dbReference>
<dbReference type="PROSITE" id="PS50927">
    <property type="entry name" value="BULB_LECTIN"/>
    <property type="match status" value="2"/>
</dbReference>
<name>A0A1I0JQL7_9PSED</name>
<gene>
    <name evidence="2" type="ORF">SAMN05216197_16818</name>
</gene>
<dbReference type="InterPro" id="IPR001480">
    <property type="entry name" value="Bulb-type_lectin_dom"/>
</dbReference>
<dbReference type="AlphaFoldDB" id="A0A1I0JQL7"/>
<dbReference type="Gene3D" id="2.90.10.30">
    <property type="match status" value="1"/>
</dbReference>
<organism evidence="2 3">
    <name type="scientific">Pseudomonas graminis</name>
    <dbReference type="NCBI Taxonomy" id="158627"/>
    <lineage>
        <taxon>Bacteria</taxon>
        <taxon>Pseudomonadati</taxon>
        <taxon>Pseudomonadota</taxon>
        <taxon>Gammaproteobacteria</taxon>
        <taxon>Pseudomonadales</taxon>
        <taxon>Pseudomonadaceae</taxon>
        <taxon>Pseudomonas</taxon>
    </lineage>
</organism>
<dbReference type="RefSeq" id="WP_074893633.1">
    <property type="nucleotide sequence ID" value="NZ_FOHW01000068.1"/>
</dbReference>
<dbReference type="SUPFAM" id="SSF51110">
    <property type="entry name" value="alpha-D-mannose-specific plant lectins"/>
    <property type="match status" value="2"/>
</dbReference>
<dbReference type="NCBIfam" id="NF033557">
    <property type="entry name" value="LLB_putidacin"/>
    <property type="match status" value="1"/>
</dbReference>
<protein>
    <submittedName>
        <fullName evidence="2">D-mannose binding lectin</fullName>
    </submittedName>
</protein>
<dbReference type="SMART" id="SM00108">
    <property type="entry name" value="B_lectin"/>
    <property type="match status" value="1"/>
</dbReference>
<proteinExistence type="predicted"/>